<feature type="compositionally biased region" description="Basic and acidic residues" evidence="1">
    <location>
        <begin position="29"/>
        <end position="50"/>
    </location>
</feature>
<feature type="non-terminal residue" evidence="2">
    <location>
        <position position="1"/>
    </location>
</feature>
<dbReference type="PaxDb" id="39947-A0A0P0W397"/>
<proteinExistence type="predicted"/>
<dbReference type="AlphaFoldDB" id="A0A0P0W397"/>
<dbReference type="EMBL" id="AP014959">
    <property type="protein sequence ID" value="BAS86210.1"/>
    <property type="molecule type" value="Genomic_DNA"/>
</dbReference>
<evidence type="ECO:0000313" key="2">
    <source>
        <dbReference type="EMBL" id="BAS86210.1"/>
    </source>
</evidence>
<feature type="region of interest" description="Disordered" evidence="1">
    <location>
        <begin position="24"/>
        <end position="139"/>
    </location>
</feature>
<gene>
    <name evidence="2" type="ordered locus">Os03g0730100</name>
    <name evidence="2" type="ORF">OSNPB_030730100</name>
</gene>
<feature type="compositionally biased region" description="Basic and acidic residues" evidence="1">
    <location>
        <begin position="89"/>
        <end position="116"/>
    </location>
</feature>
<name>A0A0P0W397_ORYSJ</name>
<dbReference type="Gramene" id="Os03t0730100-00">
    <property type="protein sequence ID" value="Os03t0730100-00"/>
    <property type="gene ID" value="Os03g0730100"/>
</dbReference>
<reference evidence="2 3" key="2">
    <citation type="journal article" date="2013" name="Plant Cell Physiol.">
        <title>Rice Annotation Project Database (RAP-DB): an integrative and interactive database for rice genomics.</title>
        <authorList>
            <person name="Sakai H."/>
            <person name="Lee S.S."/>
            <person name="Tanaka T."/>
            <person name="Numa H."/>
            <person name="Kim J."/>
            <person name="Kawahara Y."/>
            <person name="Wakimoto H."/>
            <person name="Yang C.C."/>
            <person name="Iwamoto M."/>
            <person name="Abe T."/>
            <person name="Yamada Y."/>
            <person name="Muto A."/>
            <person name="Inokuchi H."/>
            <person name="Ikemura T."/>
            <person name="Matsumoto T."/>
            <person name="Sasaki T."/>
            <person name="Itoh T."/>
        </authorList>
    </citation>
    <scope>NUCLEOTIDE SEQUENCE [LARGE SCALE GENOMIC DNA]</scope>
    <source>
        <strain evidence="3">cv. Nipponbare</strain>
    </source>
</reference>
<evidence type="ECO:0000256" key="1">
    <source>
        <dbReference type="SAM" id="MobiDB-lite"/>
    </source>
</evidence>
<protein>
    <submittedName>
        <fullName evidence="2">Os03g0730100 protein</fullName>
    </submittedName>
</protein>
<organism evidence="2 3">
    <name type="scientific">Oryza sativa subsp. japonica</name>
    <name type="common">Rice</name>
    <dbReference type="NCBI Taxonomy" id="39947"/>
    <lineage>
        <taxon>Eukaryota</taxon>
        <taxon>Viridiplantae</taxon>
        <taxon>Streptophyta</taxon>
        <taxon>Embryophyta</taxon>
        <taxon>Tracheophyta</taxon>
        <taxon>Spermatophyta</taxon>
        <taxon>Magnoliopsida</taxon>
        <taxon>Liliopsida</taxon>
        <taxon>Poales</taxon>
        <taxon>Poaceae</taxon>
        <taxon>BOP clade</taxon>
        <taxon>Oryzoideae</taxon>
        <taxon>Oryzeae</taxon>
        <taxon>Oryzinae</taxon>
        <taxon>Oryza</taxon>
        <taxon>Oryza sativa</taxon>
    </lineage>
</organism>
<feature type="compositionally biased region" description="Basic residues" evidence="1">
    <location>
        <begin position="122"/>
        <end position="139"/>
    </location>
</feature>
<dbReference type="Proteomes" id="UP000059680">
    <property type="component" value="Chromosome 3"/>
</dbReference>
<dbReference type="InParanoid" id="A0A0P0W397"/>
<keyword evidence="3" id="KW-1185">Reference proteome</keyword>
<sequence>AEGGGGAEVGDPGLDAGSVAVVVGDGVVEEGHPVGEAPGERRHDDGRVEPEAEPPAAAAHHGPHAAREARRGVLLRQPRLQLVPAGAGDQDHRLRVGGGEGRRGAERGWRGEERRAGSPVGRRPRGSRRRSPSRRRRPA</sequence>
<accession>A0A0P0W397</accession>
<reference evidence="2 3" key="3">
    <citation type="journal article" date="2013" name="Rice">
        <title>Improvement of the Oryza sativa Nipponbare reference genome using next generation sequence and optical map data.</title>
        <authorList>
            <person name="Kawahara Y."/>
            <person name="de la Bastide M."/>
            <person name="Hamilton J.P."/>
            <person name="Kanamori H."/>
            <person name="McCombie W.R."/>
            <person name="Ouyang S."/>
            <person name="Schwartz D.C."/>
            <person name="Tanaka T."/>
            <person name="Wu J."/>
            <person name="Zhou S."/>
            <person name="Childs K.L."/>
            <person name="Davidson R.M."/>
            <person name="Lin H."/>
            <person name="Quesada-Ocampo L."/>
            <person name="Vaillancourt B."/>
            <person name="Sakai H."/>
            <person name="Lee S.S."/>
            <person name="Kim J."/>
            <person name="Numa H."/>
            <person name="Itoh T."/>
            <person name="Buell C.R."/>
            <person name="Matsumoto T."/>
        </authorList>
    </citation>
    <scope>NUCLEOTIDE SEQUENCE [LARGE SCALE GENOMIC DNA]</scope>
    <source>
        <strain evidence="3">cv. Nipponbare</strain>
    </source>
</reference>
<reference evidence="3" key="1">
    <citation type="journal article" date="2005" name="Nature">
        <title>The map-based sequence of the rice genome.</title>
        <authorList>
            <consortium name="International rice genome sequencing project (IRGSP)"/>
            <person name="Matsumoto T."/>
            <person name="Wu J."/>
            <person name="Kanamori H."/>
            <person name="Katayose Y."/>
            <person name="Fujisawa M."/>
            <person name="Namiki N."/>
            <person name="Mizuno H."/>
            <person name="Yamamoto K."/>
            <person name="Antonio B.A."/>
            <person name="Baba T."/>
            <person name="Sakata K."/>
            <person name="Nagamura Y."/>
            <person name="Aoki H."/>
            <person name="Arikawa K."/>
            <person name="Arita K."/>
            <person name="Bito T."/>
            <person name="Chiden Y."/>
            <person name="Fujitsuka N."/>
            <person name="Fukunaka R."/>
            <person name="Hamada M."/>
            <person name="Harada C."/>
            <person name="Hayashi A."/>
            <person name="Hijishita S."/>
            <person name="Honda M."/>
            <person name="Hosokawa S."/>
            <person name="Ichikawa Y."/>
            <person name="Idonuma A."/>
            <person name="Iijima M."/>
            <person name="Ikeda M."/>
            <person name="Ikeno M."/>
            <person name="Ito K."/>
            <person name="Ito S."/>
            <person name="Ito T."/>
            <person name="Ito Y."/>
            <person name="Ito Y."/>
            <person name="Iwabuchi A."/>
            <person name="Kamiya K."/>
            <person name="Karasawa W."/>
            <person name="Kurita K."/>
            <person name="Katagiri S."/>
            <person name="Kikuta A."/>
            <person name="Kobayashi H."/>
            <person name="Kobayashi N."/>
            <person name="Machita K."/>
            <person name="Maehara T."/>
            <person name="Masukawa M."/>
            <person name="Mizubayashi T."/>
            <person name="Mukai Y."/>
            <person name="Nagasaki H."/>
            <person name="Nagata Y."/>
            <person name="Naito S."/>
            <person name="Nakashima M."/>
            <person name="Nakama Y."/>
            <person name="Nakamichi Y."/>
            <person name="Nakamura M."/>
            <person name="Meguro A."/>
            <person name="Negishi M."/>
            <person name="Ohta I."/>
            <person name="Ohta T."/>
            <person name="Okamoto M."/>
            <person name="Ono N."/>
            <person name="Saji S."/>
            <person name="Sakaguchi M."/>
            <person name="Sakai K."/>
            <person name="Shibata M."/>
            <person name="Shimokawa T."/>
            <person name="Song J."/>
            <person name="Takazaki Y."/>
            <person name="Terasawa K."/>
            <person name="Tsugane M."/>
            <person name="Tsuji K."/>
            <person name="Ueda S."/>
            <person name="Waki K."/>
            <person name="Yamagata H."/>
            <person name="Yamamoto M."/>
            <person name="Yamamoto S."/>
            <person name="Yamane H."/>
            <person name="Yoshiki S."/>
            <person name="Yoshihara R."/>
            <person name="Yukawa K."/>
            <person name="Zhong H."/>
            <person name="Yano M."/>
            <person name="Yuan Q."/>
            <person name="Ouyang S."/>
            <person name="Liu J."/>
            <person name="Jones K.M."/>
            <person name="Gansberger K."/>
            <person name="Moffat K."/>
            <person name="Hill J."/>
            <person name="Bera J."/>
            <person name="Fadrosh D."/>
            <person name="Jin S."/>
            <person name="Johri S."/>
            <person name="Kim M."/>
            <person name="Overton L."/>
            <person name="Reardon M."/>
            <person name="Tsitrin T."/>
            <person name="Vuong H."/>
            <person name="Weaver B."/>
            <person name="Ciecko A."/>
            <person name="Tallon L."/>
            <person name="Jackson J."/>
            <person name="Pai G."/>
            <person name="Aken S.V."/>
            <person name="Utterback T."/>
            <person name="Reidmuller S."/>
            <person name="Feldblyum T."/>
            <person name="Hsiao J."/>
            <person name="Zismann V."/>
            <person name="Iobst S."/>
            <person name="de Vazeille A.R."/>
            <person name="Buell C.R."/>
            <person name="Ying K."/>
            <person name="Li Y."/>
            <person name="Lu T."/>
            <person name="Huang Y."/>
            <person name="Zhao Q."/>
            <person name="Feng Q."/>
            <person name="Zhang L."/>
            <person name="Zhu J."/>
            <person name="Weng Q."/>
            <person name="Mu J."/>
            <person name="Lu Y."/>
            <person name="Fan D."/>
            <person name="Liu Y."/>
            <person name="Guan J."/>
            <person name="Zhang Y."/>
            <person name="Yu S."/>
            <person name="Liu X."/>
            <person name="Zhang Y."/>
            <person name="Hong G."/>
            <person name="Han B."/>
            <person name="Choisne N."/>
            <person name="Demange N."/>
            <person name="Orjeda G."/>
            <person name="Samain S."/>
            <person name="Cattolico L."/>
            <person name="Pelletier E."/>
            <person name="Couloux A."/>
            <person name="Segurens B."/>
            <person name="Wincker P."/>
            <person name="D'Hont A."/>
            <person name="Scarpelli C."/>
            <person name="Weissenbach J."/>
            <person name="Salanoubat M."/>
            <person name="Quetier F."/>
            <person name="Yu Y."/>
            <person name="Kim H.R."/>
            <person name="Rambo T."/>
            <person name="Currie J."/>
            <person name="Collura K."/>
            <person name="Luo M."/>
            <person name="Yang T."/>
            <person name="Ammiraju J.S.S."/>
            <person name="Engler F."/>
            <person name="Soderlund C."/>
            <person name="Wing R.A."/>
            <person name="Palmer L.E."/>
            <person name="de la Bastide M."/>
            <person name="Spiegel L."/>
            <person name="Nascimento L."/>
            <person name="Zutavern T."/>
            <person name="O'Shaughnessy A."/>
            <person name="Dike S."/>
            <person name="Dedhia N."/>
            <person name="Preston R."/>
            <person name="Balija V."/>
            <person name="McCombie W.R."/>
            <person name="Chow T."/>
            <person name="Chen H."/>
            <person name="Chung M."/>
            <person name="Chen C."/>
            <person name="Shaw J."/>
            <person name="Wu H."/>
            <person name="Hsiao K."/>
            <person name="Chao Y."/>
            <person name="Chu M."/>
            <person name="Cheng C."/>
            <person name="Hour A."/>
            <person name="Lee P."/>
            <person name="Lin S."/>
            <person name="Lin Y."/>
            <person name="Liou J."/>
            <person name="Liu S."/>
            <person name="Hsing Y."/>
            <person name="Raghuvanshi S."/>
            <person name="Mohanty A."/>
            <person name="Bharti A.K."/>
            <person name="Gaur A."/>
            <person name="Gupta V."/>
            <person name="Kumar D."/>
            <person name="Ravi V."/>
            <person name="Vij S."/>
            <person name="Kapur A."/>
            <person name="Khurana P."/>
            <person name="Khurana P."/>
            <person name="Khurana J.P."/>
            <person name="Tyagi A.K."/>
            <person name="Gaikwad K."/>
            <person name="Singh A."/>
            <person name="Dalal V."/>
            <person name="Srivastava S."/>
            <person name="Dixit A."/>
            <person name="Pal A.K."/>
            <person name="Ghazi I.A."/>
            <person name="Yadav M."/>
            <person name="Pandit A."/>
            <person name="Bhargava A."/>
            <person name="Sureshbabu K."/>
            <person name="Batra K."/>
            <person name="Sharma T.R."/>
            <person name="Mohapatra T."/>
            <person name="Singh N.K."/>
            <person name="Messing J."/>
            <person name="Nelson A.B."/>
            <person name="Fuks G."/>
            <person name="Kavchok S."/>
            <person name="Keizer G."/>
            <person name="Linton E."/>
            <person name="Llaca V."/>
            <person name="Song R."/>
            <person name="Tanyolac B."/>
            <person name="Young S."/>
            <person name="Ho-Il K."/>
            <person name="Hahn J.H."/>
            <person name="Sangsakoo G."/>
            <person name="Vanavichit A."/>
            <person name="de Mattos Luiz.A.T."/>
            <person name="Zimmer P.D."/>
            <person name="Malone G."/>
            <person name="Dellagostin O."/>
            <person name="de Oliveira A.C."/>
            <person name="Bevan M."/>
            <person name="Bancroft I."/>
            <person name="Minx P."/>
            <person name="Cordum H."/>
            <person name="Wilson R."/>
            <person name="Cheng Z."/>
            <person name="Jin W."/>
            <person name="Jiang J."/>
            <person name="Leong S.A."/>
            <person name="Iwama H."/>
            <person name="Gojobori T."/>
            <person name="Itoh T."/>
            <person name="Niimura Y."/>
            <person name="Fujii Y."/>
            <person name="Habara T."/>
            <person name="Sakai H."/>
            <person name="Sato Y."/>
            <person name="Wilson G."/>
            <person name="Kumar K."/>
            <person name="McCouch S."/>
            <person name="Juretic N."/>
            <person name="Hoen D."/>
            <person name="Wright S."/>
            <person name="Bruskiewich R."/>
            <person name="Bureau T."/>
            <person name="Miyao A."/>
            <person name="Hirochika H."/>
            <person name="Nishikawa T."/>
            <person name="Kadowaki K."/>
            <person name="Sugiura M."/>
            <person name="Burr B."/>
            <person name="Sasaki T."/>
        </authorList>
    </citation>
    <scope>NUCLEOTIDE SEQUENCE [LARGE SCALE GENOMIC DNA]</scope>
    <source>
        <strain evidence="3">cv. Nipponbare</strain>
    </source>
</reference>
<evidence type="ECO:0000313" key="3">
    <source>
        <dbReference type="Proteomes" id="UP000059680"/>
    </source>
</evidence>